<keyword evidence="1" id="KW-0732">Signal</keyword>
<organism evidence="2 3">
    <name type="scientific">Paraphaeosphaeria minitans</name>
    <dbReference type="NCBI Taxonomy" id="565426"/>
    <lineage>
        <taxon>Eukaryota</taxon>
        <taxon>Fungi</taxon>
        <taxon>Dikarya</taxon>
        <taxon>Ascomycota</taxon>
        <taxon>Pezizomycotina</taxon>
        <taxon>Dothideomycetes</taxon>
        <taxon>Pleosporomycetidae</taxon>
        <taxon>Pleosporales</taxon>
        <taxon>Massarineae</taxon>
        <taxon>Didymosphaeriaceae</taxon>
        <taxon>Paraphaeosphaeria</taxon>
    </lineage>
</organism>
<reference evidence="2" key="1">
    <citation type="journal article" date="2020" name="Mol. Plant Microbe Interact.">
        <title>Genome Sequence of the Biocontrol Agent Coniothyrium minitans strain Conio (IMI 134523).</title>
        <authorList>
            <person name="Patel D."/>
            <person name="Shittu T.A."/>
            <person name="Baroncelli R."/>
            <person name="Muthumeenakshi S."/>
            <person name="Osborne T.H."/>
            <person name="Janganan T.K."/>
            <person name="Sreenivasaprasad S."/>
        </authorList>
    </citation>
    <scope>NUCLEOTIDE SEQUENCE</scope>
    <source>
        <strain evidence="2">Conio</strain>
    </source>
</reference>
<accession>A0A9P6GHH5</accession>
<dbReference type="InterPro" id="IPR051288">
    <property type="entry name" value="Serum_paraoxonase/arylesterase"/>
</dbReference>
<evidence type="ECO:0000313" key="2">
    <source>
        <dbReference type="EMBL" id="KAF9735208.1"/>
    </source>
</evidence>
<evidence type="ECO:0000313" key="3">
    <source>
        <dbReference type="Proteomes" id="UP000756921"/>
    </source>
</evidence>
<protein>
    <recommendedName>
        <fullName evidence="4">Calcium-dependent phosphotriesterase</fullName>
    </recommendedName>
</protein>
<feature type="chain" id="PRO_5040136887" description="Calcium-dependent phosphotriesterase" evidence="1">
    <location>
        <begin position="16"/>
        <end position="389"/>
    </location>
</feature>
<proteinExistence type="predicted"/>
<feature type="signal peptide" evidence="1">
    <location>
        <begin position="1"/>
        <end position="15"/>
    </location>
</feature>
<dbReference type="OrthoDB" id="5307922at2759"/>
<dbReference type="Proteomes" id="UP000756921">
    <property type="component" value="Unassembled WGS sequence"/>
</dbReference>
<dbReference type="InterPro" id="IPR011042">
    <property type="entry name" value="6-blade_b-propeller_TolB-like"/>
</dbReference>
<keyword evidence="3" id="KW-1185">Reference proteome</keyword>
<dbReference type="AlphaFoldDB" id="A0A9P6GHH5"/>
<dbReference type="PANTHER" id="PTHR11799">
    <property type="entry name" value="PARAOXONASE"/>
    <property type="match status" value="1"/>
</dbReference>
<evidence type="ECO:0000256" key="1">
    <source>
        <dbReference type="SAM" id="SignalP"/>
    </source>
</evidence>
<dbReference type="SUPFAM" id="SSF63829">
    <property type="entry name" value="Calcium-dependent phosphotriesterase"/>
    <property type="match status" value="1"/>
</dbReference>
<comment type="caution">
    <text evidence="2">The sequence shown here is derived from an EMBL/GenBank/DDBJ whole genome shotgun (WGS) entry which is preliminary data.</text>
</comment>
<evidence type="ECO:0008006" key="4">
    <source>
        <dbReference type="Google" id="ProtNLM"/>
    </source>
</evidence>
<dbReference type="Gene3D" id="2.120.10.30">
    <property type="entry name" value="TolB, C-terminal domain"/>
    <property type="match status" value="1"/>
</dbReference>
<dbReference type="PANTHER" id="PTHR11799:SF30">
    <property type="entry name" value="SERUM PARAOXONASE_ARYLESTERASE 2"/>
    <property type="match status" value="1"/>
</dbReference>
<dbReference type="EMBL" id="WJXW01000006">
    <property type="protein sequence ID" value="KAF9735208.1"/>
    <property type="molecule type" value="Genomic_DNA"/>
</dbReference>
<gene>
    <name evidence="2" type="ORF">PMIN01_06613</name>
</gene>
<sequence>MNVLMKAALYALALATLGPYGYERYLTLSTIVAYRPGNYTPIDTFKSHDIRLRTAGVRNCEDVLLDEDLGVAILSCDSGRDRWNTVMGTFSPDASLENGKLWLYDYSDTNSNADDTINPLAFRNFPNENDFHPLGMDLDKETSTLYVVNHAQGGSCIEVFLLEVNAKTLTHVQTIVHPLLHAPNSIESIGGGRLYITNDHMFRSRVFPVLSKIETFSGLPGGTVVHIDLSRPEDAEIVARVPFANGMTRLNSTTLAVASTSKAGLYLYDMQPDHSLKFKTWIRTPAAVDNLSIDSEGTILMAGHPSALELMKLSKGRPLCNPNSESEAERLACDCTAPSWVAQWSEEKGLETLFHGSYFCSSSTMVRDVKRGISMISGLYERGLMVIRE</sequence>
<name>A0A9P6GHH5_9PLEO</name>